<dbReference type="PRINTS" id="PR01100">
    <property type="entry name" value="SHIKIMTKNASE"/>
</dbReference>
<evidence type="ECO:0000313" key="9">
    <source>
        <dbReference type="Proteomes" id="UP001500582"/>
    </source>
</evidence>
<comment type="subunit">
    <text evidence="7">Monomer.</text>
</comment>
<feature type="binding site" evidence="7">
    <location>
        <position position="69"/>
    </location>
    <ligand>
        <name>substrate</name>
    </ligand>
</feature>
<dbReference type="PANTHER" id="PTHR21087">
    <property type="entry name" value="SHIKIMATE KINASE"/>
    <property type="match status" value="1"/>
</dbReference>
<organism evidence="8 9">
    <name type="scientific">Mucilaginibacter gynuensis</name>
    <dbReference type="NCBI Taxonomy" id="1302236"/>
    <lineage>
        <taxon>Bacteria</taxon>
        <taxon>Pseudomonadati</taxon>
        <taxon>Bacteroidota</taxon>
        <taxon>Sphingobacteriia</taxon>
        <taxon>Sphingobacteriales</taxon>
        <taxon>Sphingobacteriaceae</taxon>
        <taxon>Mucilaginibacter</taxon>
    </lineage>
</organism>
<evidence type="ECO:0000256" key="7">
    <source>
        <dbReference type="HAMAP-Rule" id="MF_00109"/>
    </source>
</evidence>
<proteinExistence type="inferred from homology"/>
<comment type="pathway">
    <text evidence="7">Metabolic intermediate biosynthesis; chorismate biosynthesis; chorismate from D-erythrose 4-phosphate and phosphoenolpyruvate: step 5/7.</text>
</comment>
<evidence type="ECO:0000256" key="3">
    <source>
        <dbReference type="ARBA" id="ARBA00022741"/>
    </source>
</evidence>
<gene>
    <name evidence="7" type="primary">aroK</name>
    <name evidence="8" type="ORF">GCM10023149_20600</name>
</gene>
<evidence type="ECO:0000256" key="6">
    <source>
        <dbReference type="ARBA" id="ARBA00023141"/>
    </source>
</evidence>
<dbReference type="InterPro" id="IPR027417">
    <property type="entry name" value="P-loop_NTPase"/>
</dbReference>
<keyword evidence="4 7" id="KW-0418">Kinase</keyword>
<comment type="function">
    <text evidence="7">Catalyzes the specific phosphorylation of the 3-hydroxyl group of shikimic acid using ATP as a cosubstrate.</text>
</comment>
<keyword evidence="6 7" id="KW-0057">Aromatic amino acid biosynthesis</keyword>
<reference evidence="9" key="1">
    <citation type="journal article" date="2019" name="Int. J. Syst. Evol. Microbiol.">
        <title>The Global Catalogue of Microorganisms (GCM) 10K type strain sequencing project: providing services to taxonomists for standard genome sequencing and annotation.</title>
        <authorList>
            <consortium name="The Broad Institute Genomics Platform"/>
            <consortium name="The Broad Institute Genome Sequencing Center for Infectious Disease"/>
            <person name="Wu L."/>
            <person name="Ma J."/>
        </authorList>
    </citation>
    <scope>NUCLEOTIDE SEQUENCE [LARGE SCALE GENOMIC DNA]</scope>
    <source>
        <strain evidence="9">JCM 17705</strain>
    </source>
</reference>
<comment type="catalytic activity">
    <reaction evidence="7">
        <text>shikimate + ATP = 3-phosphoshikimate + ADP + H(+)</text>
        <dbReference type="Rhea" id="RHEA:13121"/>
        <dbReference type="ChEBI" id="CHEBI:15378"/>
        <dbReference type="ChEBI" id="CHEBI:30616"/>
        <dbReference type="ChEBI" id="CHEBI:36208"/>
        <dbReference type="ChEBI" id="CHEBI:145989"/>
        <dbReference type="ChEBI" id="CHEBI:456216"/>
        <dbReference type="EC" id="2.7.1.71"/>
    </reaction>
</comment>
<evidence type="ECO:0000256" key="5">
    <source>
        <dbReference type="ARBA" id="ARBA00022840"/>
    </source>
</evidence>
<name>A0ABP8GBL8_9SPHI</name>
<evidence type="ECO:0000256" key="4">
    <source>
        <dbReference type="ARBA" id="ARBA00022777"/>
    </source>
</evidence>
<dbReference type="EC" id="2.7.1.71" evidence="7"/>
<keyword evidence="9" id="KW-1185">Reference proteome</keyword>
<sequence>MSDTNELQVAKGFGRIFFVGFMGCGKTTWGRKLATHLNCHFVDLDHLLEEKAGMGVAEYFSSFGEDAFRQLESDLLKQTEYPADAIISTGGGLPCFFDNMEWMNANGKTAYIKLSPKTLAQRLEGSKTERPVLQGKKGDELVEFITSKLAERESFYEQATHIIDGISLSVERLEEELAK</sequence>
<comment type="subcellular location">
    <subcellularLocation>
        <location evidence="7">Cytoplasm</location>
    </subcellularLocation>
</comment>
<feature type="binding site" evidence="7">
    <location>
        <position position="27"/>
    </location>
    <ligand>
        <name>Mg(2+)</name>
        <dbReference type="ChEBI" id="CHEBI:18420"/>
    </ligand>
</feature>
<keyword evidence="5 7" id="KW-0067">ATP-binding</keyword>
<comment type="caution">
    <text evidence="8">The sequence shown here is derived from an EMBL/GenBank/DDBJ whole genome shotgun (WGS) entry which is preliminary data.</text>
</comment>
<dbReference type="EMBL" id="BAABFT010000004">
    <property type="protein sequence ID" value="GAA4321027.1"/>
    <property type="molecule type" value="Genomic_DNA"/>
</dbReference>
<keyword evidence="3 7" id="KW-0547">Nucleotide-binding</keyword>
<comment type="similarity">
    <text evidence="7">Belongs to the shikimate kinase family.</text>
</comment>
<comment type="caution">
    <text evidence="7">Lacks conserved residue(s) required for the propagation of feature annotation.</text>
</comment>
<dbReference type="GO" id="GO:0016301">
    <property type="term" value="F:kinase activity"/>
    <property type="evidence" value="ECO:0007669"/>
    <property type="project" value="UniProtKB-KW"/>
</dbReference>
<keyword evidence="7" id="KW-0460">Magnesium</keyword>
<accession>A0ABP8GBL8</accession>
<evidence type="ECO:0000256" key="1">
    <source>
        <dbReference type="ARBA" id="ARBA00022605"/>
    </source>
</evidence>
<keyword evidence="7" id="KW-0963">Cytoplasm</keyword>
<dbReference type="SUPFAM" id="SSF52540">
    <property type="entry name" value="P-loop containing nucleoside triphosphate hydrolases"/>
    <property type="match status" value="1"/>
</dbReference>
<dbReference type="NCBIfam" id="NF010555">
    <property type="entry name" value="PRK13949.1"/>
    <property type="match status" value="1"/>
</dbReference>
<dbReference type="Proteomes" id="UP001500582">
    <property type="component" value="Unassembled WGS sequence"/>
</dbReference>
<feature type="binding site" evidence="7">
    <location>
        <position position="45"/>
    </location>
    <ligand>
        <name>substrate</name>
    </ligand>
</feature>
<keyword evidence="2 7" id="KW-0808">Transferase</keyword>
<dbReference type="RefSeq" id="WP_345210974.1">
    <property type="nucleotide sequence ID" value="NZ_BAABFT010000004.1"/>
</dbReference>
<dbReference type="HAMAP" id="MF_00109">
    <property type="entry name" value="Shikimate_kinase"/>
    <property type="match status" value="1"/>
</dbReference>
<feature type="binding site" evidence="7">
    <location>
        <position position="152"/>
    </location>
    <ligand>
        <name>substrate</name>
    </ligand>
</feature>
<evidence type="ECO:0000313" key="8">
    <source>
        <dbReference type="EMBL" id="GAA4321027.1"/>
    </source>
</evidence>
<dbReference type="InterPro" id="IPR000623">
    <property type="entry name" value="Shikimate_kinase/TSH1"/>
</dbReference>
<dbReference type="Pfam" id="PF01202">
    <property type="entry name" value="SKI"/>
    <property type="match status" value="1"/>
</dbReference>
<keyword evidence="1 7" id="KW-0028">Amino-acid biosynthesis</keyword>
<protein>
    <recommendedName>
        <fullName evidence="7">Shikimate kinase</fullName>
        <shortName evidence="7">SK</shortName>
        <ecNumber evidence="7">2.7.1.71</ecNumber>
    </recommendedName>
</protein>
<dbReference type="Gene3D" id="3.40.50.300">
    <property type="entry name" value="P-loop containing nucleotide triphosphate hydrolases"/>
    <property type="match status" value="1"/>
</dbReference>
<keyword evidence="7" id="KW-0479">Metal-binding</keyword>
<feature type="binding site" evidence="7">
    <location>
        <position position="130"/>
    </location>
    <ligand>
        <name>ATP</name>
        <dbReference type="ChEBI" id="CHEBI:30616"/>
    </ligand>
</feature>
<evidence type="ECO:0000256" key="2">
    <source>
        <dbReference type="ARBA" id="ARBA00022679"/>
    </source>
</evidence>
<comment type="cofactor">
    <cofactor evidence="7">
        <name>Mg(2+)</name>
        <dbReference type="ChEBI" id="CHEBI:18420"/>
    </cofactor>
    <text evidence="7">Binds 1 Mg(2+) ion per subunit.</text>
</comment>
<dbReference type="CDD" id="cd00464">
    <property type="entry name" value="SK"/>
    <property type="match status" value="1"/>
</dbReference>
<dbReference type="PANTHER" id="PTHR21087:SF16">
    <property type="entry name" value="SHIKIMATE KINASE 1, CHLOROPLASTIC"/>
    <property type="match status" value="1"/>
</dbReference>
<feature type="binding site" evidence="7">
    <location>
        <begin position="23"/>
        <end position="28"/>
    </location>
    <ligand>
        <name>ATP</name>
        <dbReference type="ChEBI" id="CHEBI:30616"/>
    </ligand>
</feature>
<feature type="binding site" evidence="7">
    <location>
        <position position="91"/>
    </location>
    <ligand>
        <name>substrate</name>
    </ligand>
</feature>
<dbReference type="InterPro" id="IPR031322">
    <property type="entry name" value="Shikimate/glucono_kinase"/>
</dbReference>